<reference evidence="3" key="1">
    <citation type="journal article" date="2017" name="Nat. Ecol. Evol.">
        <title>Genome expansion and lineage-specific genetic innovations in the forest pathogenic fungi Armillaria.</title>
        <authorList>
            <person name="Sipos G."/>
            <person name="Prasanna A.N."/>
            <person name="Walter M.C."/>
            <person name="O'Connor E."/>
            <person name="Balint B."/>
            <person name="Krizsan K."/>
            <person name="Kiss B."/>
            <person name="Hess J."/>
            <person name="Varga T."/>
            <person name="Slot J."/>
            <person name="Riley R."/>
            <person name="Boka B."/>
            <person name="Rigling D."/>
            <person name="Barry K."/>
            <person name="Lee J."/>
            <person name="Mihaltcheva S."/>
            <person name="LaButti K."/>
            <person name="Lipzen A."/>
            <person name="Waldron R."/>
            <person name="Moloney N.M."/>
            <person name="Sperisen C."/>
            <person name="Kredics L."/>
            <person name="Vagvoelgyi C."/>
            <person name="Patrignani A."/>
            <person name="Fitzpatrick D."/>
            <person name="Nagy I."/>
            <person name="Doyle S."/>
            <person name="Anderson J.B."/>
            <person name="Grigoriev I.V."/>
            <person name="Gueldener U."/>
            <person name="Muensterkoetter M."/>
            <person name="Nagy L.G."/>
        </authorList>
    </citation>
    <scope>NUCLEOTIDE SEQUENCE [LARGE SCALE GENOMIC DNA]</scope>
    <source>
        <strain evidence="3">Ar21-2</strain>
    </source>
</reference>
<sequence>MLVDEMRILDSTDNEARSLDKRLLAVMVDINQPPAWETVPPAIIATNTCTNNPTLLSLLPFRHRIMLTDDNLHTVFGLLKRNEARLGILQWLPVNGISFSLFHDGTAFYRRTLQGAHERLPKSTLHALATGRNADKNCPTWSKSDIPPKSERGANTLSNPPNRTGR</sequence>
<feature type="compositionally biased region" description="Polar residues" evidence="1">
    <location>
        <begin position="153"/>
        <end position="166"/>
    </location>
</feature>
<evidence type="ECO:0000256" key="1">
    <source>
        <dbReference type="SAM" id="MobiDB-lite"/>
    </source>
</evidence>
<organism evidence="2 3">
    <name type="scientific">Armillaria gallica</name>
    <name type="common">Bulbous honey fungus</name>
    <name type="synonym">Armillaria bulbosa</name>
    <dbReference type="NCBI Taxonomy" id="47427"/>
    <lineage>
        <taxon>Eukaryota</taxon>
        <taxon>Fungi</taxon>
        <taxon>Dikarya</taxon>
        <taxon>Basidiomycota</taxon>
        <taxon>Agaricomycotina</taxon>
        <taxon>Agaricomycetes</taxon>
        <taxon>Agaricomycetidae</taxon>
        <taxon>Agaricales</taxon>
        <taxon>Marasmiineae</taxon>
        <taxon>Physalacriaceae</taxon>
        <taxon>Armillaria</taxon>
    </lineage>
</organism>
<keyword evidence="3" id="KW-1185">Reference proteome</keyword>
<proteinExistence type="predicted"/>
<name>A0A2H3DE33_ARMGA</name>
<gene>
    <name evidence="2" type="ORF">ARMGADRAFT_1066871</name>
</gene>
<dbReference type="Proteomes" id="UP000217790">
    <property type="component" value="Unassembled WGS sequence"/>
</dbReference>
<accession>A0A2H3DE33</accession>
<dbReference type="InParanoid" id="A0A2H3DE33"/>
<evidence type="ECO:0000313" key="3">
    <source>
        <dbReference type="Proteomes" id="UP000217790"/>
    </source>
</evidence>
<dbReference type="AlphaFoldDB" id="A0A2H3DE33"/>
<dbReference type="EMBL" id="KZ293689">
    <property type="protein sequence ID" value="PBK85736.1"/>
    <property type="molecule type" value="Genomic_DNA"/>
</dbReference>
<evidence type="ECO:0000313" key="2">
    <source>
        <dbReference type="EMBL" id="PBK85736.1"/>
    </source>
</evidence>
<protein>
    <submittedName>
        <fullName evidence="2">Uncharacterized protein</fullName>
    </submittedName>
</protein>
<feature type="region of interest" description="Disordered" evidence="1">
    <location>
        <begin position="136"/>
        <end position="166"/>
    </location>
</feature>